<evidence type="ECO:0000256" key="1">
    <source>
        <dbReference type="SAM" id="MobiDB-lite"/>
    </source>
</evidence>
<feature type="compositionally biased region" description="Low complexity" evidence="1">
    <location>
        <begin position="54"/>
        <end position="74"/>
    </location>
</feature>
<gene>
    <name evidence="3" type="ORF">ABLG96_01500</name>
</gene>
<evidence type="ECO:0000313" key="3">
    <source>
        <dbReference type="EMBL" id="XCG64049.1"/>
    </source>
</evidence>
<dbReference type="PROSITE" id="PS51257">
    <property type="entry name" value="PROKAR_LIPOPROTEIN"/>
    <property type="match status" value="1"/>
</dbReference>
<feature type="chain" id="PRO_5043448301" evidence="2">
    <location>
        <begin position="22"/>
        <end position="325"/>
    </location>
</feature>
<feature type="region of interest" description="Disordered" evidence="1">
    <location>
        <begin position="54"/>
        <end position="78"/>
    </location>
</feature>
<feature type="signal peptide" evidence="2">
    <location>
        <begin position="1"/>
        <end position="21"/>
    </location>
</feature>
<evidence type="ECO:0000256" key="2">
    <source>
        <dbReference type="SAM" id="SignalP"/>
    </source>
</evidence>
<name>A0AAU8DS99_9ACTN</name>
<accession>A0AAU8DS99</accession>
<organism evidence="3">
    <name type="scientific">Nakamurella sp. A5-74</name>
    <dbReference type="NCBI Taxonomy" id="3158264"/>
    <lineage>
        <taxon>Bacteria</taxon>
        <taxon>Bacillati</taxon>
        <taxon>Actinomycetota</taxon>
        <taxon>Actinomycetes</taxon>
        <taxon>Nakamurellales</taxon>
        <taxon>Nakamurellaceae</taxon>
        <taxon>Nakamurella</taxon>
    </lineage>
</organism>
<sequence length="325" mass="33725">MMPRAAVRLIVMSAATVVALAGCGTAPPPQSNGVAAASPSAESAPVATTSIATLTTSTPARTSSSPVPSRSTPKSRADEAFEHWTSQVPVYPGAVPWEAGSRSPALGTAQVEGFFTLTTSWSTADDVLDVVRWFRSRVQIIGFSGSKDGPVQRWSLAFTSTPADRDATTAVSLSLLIGTGAQGTLVSVVAAGAPIPDRNGANRIDADRVVSATVRVTPSGTVPDGWEPRQPKTVTLSRTDRNKLISVLDDLPVQPSMLSGGVPFGYAFVVALRGDDGSVTTVSSDTNHSLQGPVVHFGDGRQVQLDTARSAYPLLLNTLCGVSMP</sequence>
<dbReference type="AlphaFoldDB" id="A0AAU8DS99"/>
<reference evidence="3" key="1">
    <citation type="submission" date="2024-05" db="EMBL/GenBank/DDBJ databases">
        <authorList>
            <person name="Cai S.Y."/>
            <person name="Jin L.M."/>
            <person name="Li H.R."/>
        </authorList>
    </citation>
    <scope>NUCLEOTIDE SEQUENCE</scope>
    <source>
        <strain evidence="3">A5-74</strain>
    </source>
</reference>
<protein>
    <submittedName>
        <fullName evidence="3">Uncharacterized protein</fullName>
    </submittedName>
</protein>
<keyword evidence="2" id="KW-0732">Signal</keyword>
<proteinExistence type="predicted"/>
<dbReference type="EMBL" id="CP159218">
    <property type="protein sequence ID" value="XCG64049.1"/>
    <property type="molecule type" value="Genomic_DNA"/>
</dbReference>
<dbReference type="RefSeq" id="WP_353649663.1">
    <property type="nucleotide sequence ID" value="NZ_CP159218.1"/>
</dbReference>